<name>E7C647_9HYPH</name>
<evidence type="ECO:0000313" key="1">
    <source>
        <dbReference type="EMBL" id="ADI22921.1"/>
    </source>
</evidence>
<dbReference type="EMBL" id="GU568000">
    <property type="protein sequence ID" value="ADI22921.1"/>
    <property type="molecule type" value="Genomic_DNA"/>
</dbReference>
<dbReference type="AlphaFoldDB" id="E7C647"/>
<reference evidence="1" key="1">
    <citation type="submission" date="2010-01" db="EMBL/GenBank/DDBJ databases">
        <title>Genome fragments of uncultured bacteria from the North Pacific subtropical Gyre.</title>
        <authorList>
            <person name="Pham V.D."/>
            <person name="Delong E.F."/>
        </authorList>
    </citation>
    <scope>NUCLEOTIDE SEQUENCE</scope>
</reference>
<proteinExistence type="predicted"/>
<organism evidence="1">
    <name type="scientific">uncultured Rhizobium sp. HF0500_35F13</name>
    <dbReference type="NCBI Taxonomy" id="723627"/>
    <lineage>
        <taxon>Bacteria</taxon>
        <taxon>Pseudomonadati</taxon>
        <taxon>Pseudomonadota</taxon>
        <taxon>Alphaproteobacteria</taxon>
        <taxon>Hyphomicrobiales</taxon>
        <taxon>Rhizobiaceae</taxon>
        <taxon>Rhizobium/Agrobacterium group</taxon>
        <taxon>Rhizobium</taxon>
        <taxon>environmental samples</taxon>
    </lineage>
</organism>
<accession>E7C647</accession>
<sequence>MPGKGKKKYSKKQMKIARVAEPRDRITGADFAKLKKNKKKRYG</sequence>
<protein>
    <submittedName>
        <fullName evidence="1">Uncharacterized protein</fullName>
    </submittedName>
</protein>